<name>A0ABT2G3R7_9BACT</name>
<dbReference type="EMBL" id="JANWGH010000001">
    <property type="protein sequence ID" value="MCS5489911.1"/>
    <property type="molecule type" value="Genomic_DNA"/>
</dbReference>
<protein>
    <submittedName>
        <fullName evidence="1">Oxidoreductase</fullName>
    </submittedName>
</protein>
<keyword evidence="2" id="KW-1185">Reference proteome</keyword>
<accession>A0ABT2G3R7</accession>
<dbReference type="PANTHER" id="PTHR14097:SF7">
    <property type="entry name" value="OXIDOREDUCTASE HTATIP2"/>
    <property type="match status" value="1"/>
</dbReference>
<dbReference type="SUPFAM" id="SSF51735">
    <property type="entry name" value="NAD(P)-binding Rossmann-fold domains"/>
    <property type="match status" value="1"/>
</dbReference>
<sequence length="243" mass="27272">MRIAIMSGTSGLIGMQLLDQLLKSAAYDYVISVGRRKLTLKHPKLVQLEGNLAKIQDWNWAESINAESIGGEYRDLVLALESKSAQISGFCSLGTTIKKAGSKERFFEIDHDLVIAFASWVKSLEANSFHYVSAMGANAESGIFYNQVKGKTEKDLESLSFDCLKIYQPSLLLGNRHEFRFGELVATILMKPLVWLKLFKNFRPIYDYQVAKSMVKVDLDSERSGLERISSGEMQDLTAKKKS</sequence>
<comment type="caution">
    <text evidence="1">The sequence shown here is derived from an EMBL/GenBank/DDBJ whole genome shotgun (WGS) entry which is preliminary data.</text>
</comment>
<reference evidence="1 2" key="1">
    <citation type="submission" date="2022-08" db="EMBL/GenBank/DDBJ databases">
        <title>Algoriphagus sp. CAU 1643 isolated from mud.</title>
        <authorList>
            <person name="Kim W."/>
        </authorList>
    </citation>
    <scope>NUCLEOTIDE SEQUENCE [LARGE SCALE GENOMIC DNA]</scope>
    <source>
        <strain evidence="1 2">CAU 1643</strain>
    </source>
</reference>
<proteinExistence type="predicted"/>
<dbReference type="RefSeq" id="WP_259413588.1">
    <property type="nucleotide sequence ID" value="NZ_JANWGH010000001.1"/>
</dbReference>
<organism evidence="1 2">
    <name type="scientific">Algoriphagus limi</name>
    <dbReference type="NCBI Taxonomy" id="2975273"/>
    <lineage>
        <taxon>Bacteria</taxon>
        <taxon>Pseudomonadati</taxon>
        <taxon>Bacteroidota</taxon>
        <taxon>Cytophagia</taxon>
        <taxon>Cytophagales</taxon>
        <taxon>Cyclobacteriaceae</taxon>
        <taxon>Algoriphagus</taxon>
    </lineage>
</organism>
<dbReference type="Proteomes" id="UP001206788">
    <property type="component" value="Unassembled WGS sequence"/>
</dbReference>
<dbReference type="InterPro" id="IPR036291">
    <property type="entry name" value="NAD(P)-bd_dom_sf"/>
</dbReference>
<evidence type="ECO:0000313" key="2">
    <source>
        <dbReference type="Proteomes" id="UP001206788"/>
    </source>
</evidence>
<gene>
    <name evidence="1" type="ORF">NY014_05695</name>
</gene>
<dbReference type="PANTHER" id="PTHR14097">
    <property type="entry name" value="OXIDOREDUCTASE HTATIP2"/>
    <property type="match status" value="1"/>
</dbReference>
<evidence type="ECO:0000313" key="1">
    <source>
        <dbReference type="EMBL" id="MCS5489911.1"/>
    </source>
</evidence>
<dbReference type="Gene3D" id="3.40.50.720">
    <property type="entry name" value="NAD(P)-binding Rossmann-like Domain"/>
    <property type="match status" value="1"/>
</dbReference>